<gene>
    <name evidence="1" type="ORF">GALL_258540</name>
</gene>
<accession>A0A1J5R8I9</accession>
<organism evidence="1">
    <name type="scientific">mine drainage metagenome</name>
    <dbReference type="NCBI Taxonomy" id="410659"/>
    <lineage>
        <taxon>unclassified sequences</taxon>
        <taxon>metagenomes</taxon>
        <taxon>ecological metagenomes</taxon>
    </lineage>
</organism>
<name>A0A1J5R8I9_9ZZZZ</name>
<evidence type="ECO:0000313" key="1">
    <source>
        <dbReference type="EMBL" id="OIQ92177.1"/>
    </source>
</evidence>
<dbReference type="EMBL" id="MLJW01000238">
    <property type="protein sequence ID" value="OIQ92177.1"/>
    <property type="molecule type" value="Genomic_DNA"/>
</dbReference>
<proteinExistence type="predicted"/>
<reference evidence="1" key="1">
    <citation type="submission" date="2016-10" db="EMBL/GenBank/DDBJ databases">
        <title>Sequence of Gallionella enrichment culture.</title>
        <authorList>
            <person name="Poehlein A."/>
            <person name="Muehling M."/>
            <person name="Daniel R."/>
        </authorList>
    </citation>
    <scope>NUCLEOTIDE SEQUENCE</scope>
</reference>
<sequence length="121" mass="13461">MRDEIEQRGEILAIESDQPLRRKTSALAKAAQFQQVEDIALPQPAPGQVAYAARLGGLEAGDRTLVAEQRRERRELRQVLEEGVDQSAAPRRKLSVQFLQDRAIALVEFDEPPALGDFLAV</sequence>
<comment type="caution">
    <text evidence="1">The sequence shown here is derived from an EMBL/GenBank/DDBJ whole genome shotgun (WGS) entry which is preliminary data.</text>
</comment>
<protein>
    <submittedName>
        <fullName evidence="1">Uncharacterized protein</fullName>
    </submittedName>
</protein>
<dbReference type="AlphaFoldDB" id="A0A1J5R8I9"/>